<reference evidence="2 3" key="1">
    <citation type="submission" date="2018-06" db="EMBL/GenBank/DDBJ databases">
        <title>Genomic Encyclopedia of Archaeal and Bacterial Type Strains, Phase II (KMG-II): from individual species to whole genera.</title>
        <authorList>
            <person name="Goeker M."/>
        </authorList>
    </citation>
    <scope>NUCLEOTIDE SEQUENCE [LARGE SCALE GENOMIC DNA]</scope>
    <source>
        <strain evidence="2 3">JCM 11668</strain>
    </source>
</reference>
<comment type="caution">
    <text evidence="2">The sequence shown here is derived from an EMBL/GenBank/DDBJ whole genome shotgun (WGS) entry which is preliminary data.</text>
</comment>
<dbReference type="EMBL" id="QJTI01000007">
    <property type="protein sequence ID" value="PYF03322.1"/>
    <property type="molecule type" value="Genomic_DNA"/>
</dbReference>
<accession>A0A318TEC5</accession>
<dbReference type="OrthoDB" id="5430236at2"/>
<dbReference type="AlphaFoldDB" id="A0A318TEC5"/>
<protein>
    <recommendedName>
        <fullName evidence="4">VWA domain-containing protein</fullName>
    </recommendedName>
</protein>
<dbReference type="SUPFAM" id="SSF53300">
    <property type="entry name" value="vWA-like"/>
    <property type="match status" value="1"/>
</dbReference>
<organism evidence="2 3">
    <name type="scientific">Rhodopseudomonas faecalis</name>
    <dbReference type="NCBI Taxonomy" id="99655"/>
    <lineage>
        <taxon>Bacteria</taxon>
        <taxon>Pseudomonadati</taxon>
        <taxon>Pseudomonadota</taxon>
        <taxon>Alphaproteobacteria</taxon>
        <taxon>Hyphomicrobiales</taxon>
        <taxon>Nitrobacteraceae</taxon>
        <taxon>Rhodopseudomonas</taxon>
    </lineage>
</organism>
<keyword evidence="3" id="KW-1185">Reference proteome</keyword>
<dbReference type="RefSeq" id="WP_110780508.1">
    <property type="nucleotide sequence ID" value="NZ_QJTI01000007.1"/>
</dbReference>
<evidence type="ECO:0000313" key="3">
    <source>
        <dbReference type="Proteomes" id="UP000248148"/>
    </source>
</evidence>
<gene>
    <name evidence="2" type="ORF">BJ122_10746</name>
</gene>
<sequence>MTRDRTPSPLDRPADHDSATPAPLSASDEIAAFVAKARAMSPHASGARGRLVFALDATMSRQPTWDMACHLQADMFREAAALGSLDIKLVYYRGLAECRASGWVSDSDTLARLMGKIDCRGGHTQIGRVLAETRRQAVESGVRALVFVGDAVEEPIDDLCATAGELGLLKVPAFVFQEGADPGAEQALREIARLSGGAWCRFDPGAAGQLRELLRAAAAYAAGGRDALRQLAQSAHGAALLLGQMR</sequence>
<feature type="compositionally biased region" description="Basic and acidic residues" evidence="1">
    <location>
        <begin position="1"/>
        <end position="18"/>
    </location>
</feature>
<name>A0A318TEC5_9BRAD</name>
<evidence type="ECO:0000313" key="2">
    <source>
        <dbReference type="EMBL" id="PYF03322.1"/>
    </source>
</evidence>
<proteinExistence type="predicted"/>
<dbReference type="Gene3D" id="3.40.50.410">
    <property type="entry name" value="von Willebrand factor, type A domain"/>
    <property type="match status" value="1"/>
</dbReference>
<dbReference type="Proteomes" id="UP000248148">
    <property type="component" value="Unassembled WGS sequence"/>
</dbReference>
<evidence type="ECO:0000256" key="1">
    <source>
        <dbReference type="SAM" id="MobiDB-lite"/>
    </source>
</evidence>
<evidence type="ECO:0008006" key="4">
    <source>
        <dbReference type="Google" id="ProtNLM"/>
    </source>
</evidence>
<dbReference type="InterPro" id="IPR036465">
    <property type="entry name" value="vWFA_dom_sf"/>
</dbReference>
<feature type="region of interest" description="Disordered" evidence="1">
    <location>
        <begin position="1"/>
        <end position="23"/>
    </location>
</feature>